<dbReference type="AlphaFoldDB" id="A0A177B599"/>
<evidence type="ECO:0000313" key="2">
    <source>
        <dbReference type="Proteomes" id="UP000078046"/>
    </source>
</evidence>
<evidence type="ECO:0000313" key="1">
    <source>
        <dbReference type="EMBL" id="OAF68882.1"/>
    </source>
</evidence>
<accession>A0A177B599</accession>
<organism evidence="1 2">
    <name type="scientific">Intoshia linei</name>
    <dbReference type="NCBI Taxonomy" id="1819745"/>
    <lineage>
        <taxon>Eukaryota</taxon>
        <taxon>Metazoa</taxon>
        <taxon>Spiralia</taxon>
        <taxon>Lophotrochozoa</taxon>
        <taxon>Mesozoa</taxon>
        <taxon>Orthonectida</taxon>
        <taxon>Rhopaluridae</taxon>
        <taxon>Intoshia</taxon>
    </lineage>
</organism>
<comment type="caution">
    <text evidence="1">The sequence shown here is derived from an EMBL/GenBank/DDBJ whole genome shotgun (WGS) entry which is preliminary data.</text>
</comment>
<gene>
    <name evidence="1" type="ORF">A3Q56_03411</name>
</gene>
<dbReference type="EMBL" id="LWCA01000373">
    <property type="protein sequence ID" value="OAF68882.1"/>
    <property type="molecule type" value="Genomic_DNA"/>
</dbReference>
<dbReference type="OrthoDB" id="10021290at2759"/>
<reference evidence="1 2" key="1">
    <citation type="submission" date="2016-04" db="EMBL/GenBank/DDBJ databases">
        <title>The genome of Intoshia linei affirms orthonectids as highly simplified spiralians.</title>
        <authorList>
            <person name="Mikhailov K.V."/>
            <person name="Slusarev G.S."/>
            <person name="Nikitin M.A."/>
            <person name="Logacheva M.D."/>
            <person name="Penin A."/>
            <person name="Aleoshin V."/>
            <person name="Panchin Y.V."/>
        </authorList>
    </citation>
    <scope>NUCLEOTIDE SEQUENCE [LARGE SCALE GENOMIC DNA]</scope>
    <source>
        <strain evidence="1">Intl2013</strain>
        <tissue evidence="1">Whole animal</tissue>
    </source>
</reference>
<name>A0A177B599_9BILA</name>
<keyword evidence="2" id="KW-1185">Reference proteome</keyword>
<dbReference type="Proteomes" id="UP000078046">
    <property type="component" value="Unassembled WGS sequence"/>
</dbReference>
<protein>
    <submittedName>
        <fullName evidence="1">Uncharacterized protein</fullName>
    </submittedName>
</protein>
<proteinExistence type="predicted"/>
<sequence>MSTSIRSSVRPRSSKQPWGTIIHPIYGLGYQRMTKYEVDQITDRLYCLSKRKTQRVAEISTINKKSLNKIQINRMINRLTLNSRAKSADSRRLNFPFYKKMGIVGTYAWRGYR</sequence>